<keyword evidence="2" id="KW-1185">Reference proteome</keyword>
<name>A0ACC2RRM6_9FUNG</name>
<evidence type="ECO:0000313" key="2">
    <source>
        <dbReference type="Proteomes" id="UP001165960"/>
    </source>
</evidence>
<accession>A0ACC2RRM6</accession>
<gene>
    <name evidence="1" type="ORF">DSO57_1031174</name>
</gene>
<sequence length="180" mass="19981">MIQVPSEDPVLYIIARHPNKLLHRLSTSGLGCRLNLIDKFKLTTNPLWIKKVVLADEHNIAVTKETAPFSVMLENLHSTIQGPVIDFPKFEIMLGLDCLQKNNPQPGPAPPLPPPPPGGPPPPLPPPPREPPPPHPLFVISQRLWTKRRTPRQLTGTPASTRSYISKTTRTPLLLKIAKL</sequence>
<protein>
    <submittedName>
        <fullName evidence="1">Uncharacterized protein</fullName>
    </submittedName>
</protein>
<organism evidence="1 2">
    <name type="scientific">Entomophthora muscae</name>
    <dbReference type="NCBI Taxonomy" id="34485"/>
    <lineage>
        <taxon>Eukaryota</taxon>
        <taxon>Fungi</taxon>
        <taxon>Fungi incertae sedis</taxon>
        <taxon>Zoopagomycota</taxon>
        <taxon>Entomophthoromycotina</taxon>
        <taxon>Entomophthoromycetes</taxon>
        <taxon>Entomophthorales</taxon>
        <taxon>Entomophthoraceae</taxon>
        <taxon>Entomophthora</taxon>
    </lineage>
</organism>
<proteinExistence type="predicted"/>
<dbReference type="EMBL" id="QTSX02006611">
    <property type="protein sequence ID" value="KAJ9052747.1"/>
    <property type="molecule type" value="Genomic_DNA"/>
</dbReference>
<reference evidence="1" key="1">
    <citation type="submission" date="2022-04" db="EMBL/GenBank/DDBJ databases">
        <title>Genome of the entomopathogenic fungus Entomophthora muscae.</title>
        <authorList>
            <person name="Elya C."/>
            <person name="Lovett B.R."/>
            <person name="Lee E."/>
            <person name="Macias A.M."/>
            <person name="Hajek A.E."/>
            <person name="De Bivort B.L."/>
            <person name="Kasson M.T."/>
            <person name="De Fine Licht H.H."/>
            <person name="Stajich J.E."/>
        </authorList>
    </citation>
    <scope>NUCLEOTIDE SEQUENCE</scope>
    <source>
        <strain evidence="1">Berkeley</strain>
    </source>
</reference>
<dbReference type="Proteomes" id="UP001165960">
    <property type="component" value="Unassembled WGS sequence"/>
</dbReference>
<evidence type="ECO:0000313" key="1">
    <source>
        <dbReference type="EMBL" id="KAJ9052747.1"/>
    </source>
</evidence>
<comment type="caution">
    <text evidence="1">The sequence shown here is derived from an EMBL/GenBank/DDBJ whole genome shotgun (WGS) entry which is preliminary data.</text>
</comment>